<gene>
    <name evidence="3" type="ORF">E6K73_09090</name>
</gene>
<dbReference type="EMBL" id="VBOT01000114">
    <property type="protein sequence ID" value="TMQ49832.1"/>
    <property type="molecule type" value="Genomic_DNA"/>
</dbReference>
<feature type="transmembrane region" description="Helical" evidence="2">
    <location>
        <begin position="285"/>
        <end position="303"/>
    </location>
</feature>
<dbReference type="AlphaFoldDB" id="A0A538SEM5"/>
<evidence type="ECO:0000313" key="3">
    <source>
        <dbReference type="EMBL" id="TMQ49832.1"/>
    </source>
</evidence>
<feature type="transmembrane region" description="Helical" evidence="2">
    <location>
        <begin position="315"/>
        <end position="335"/>
    </location>
</feature>
<dbReference type="Proteomes" id="UP000320184">
    <property type="component" value="Unassembled WGS sequence"/>
</dbReference>
<organism evidence="3 4">
    <name type="scientific">Eiseniibacteriota bacterium</name>
    <dbReference type="NCBI Taxonomy" id="2212470"/>
    <lineage>
        <taxon>Bacteria</taxon>
        <taxon>Candidatus Eiseniibacteriota</taxon>
    </lineage>
</organism>
<name>A0A538SEM5_UNCEI</name>
<proteinExistence type="predicted"/>
<feature type="transmembrane region" description="Helical" evidence="2">
    <location>
        <begin position="211"/>
        <end position="233"/>
    </location>
</feature>
<evidence type="ECO:0000313" key="4">
    <source>
        <dbReference type="Proteomes" id="UP000320184"/>
    </source>
</evidence>
<reference evidence="3 4" key="1">
    <citation type="journal article" date="2019" name="Nat. Microbiol.">
        <title>Mediterranean grassland soil C-N compound turnover is dependent on rainfall and depth, and is mediated by genomically divergent microorganisms.</title>
        <authorList>
            <person name="Diamond S."/>
            <person name="Andeer P.F."/>
            <person name="Li Z."/>
            <person name="Crits-Christoph A."/>
            <person name="Burstein D."/>
            <person name="Anantharaman K."/>
            <person name="Lane K.R."/>
            <person name="Thomas B.C."/>
            <person name="Pan C."/>
            <person name="Northen T.R."/>
            <person name="Banfield J.F."/>
        </authorList>
    </citation>
    <scope>NUCLEOTIDE SEQUENCE [LARGE SCALE GENOMIC DNA]</scope>
    <source>
        <strain evidence="3">WS_3</strain>
    </source>
</reference>
<evidence type="ECO:0000256" key="2">
    <source>
        <dbReference type="SAM" id="Phobius"/>
    </source>
</evidence>
<sequence>MSASWGSDPSSGWKAVARAAVWLLACVWLVLPPLAEAGLHRHWEAADSARQVERISISDRGIEIEDGGKRVLSSRSGRADRKVVIGDWKFDFDTDSGSRDHRRTHVRVPGVVVDTDEPGLVRVFADADVPAGERVEGDVVAVFGSVHVGGHVAGNVVAVFGAVRLEPGAVVEGDAVAIGGMLDHPHGATVNGESVSLGFLPIAWGVLTLRALLGTVLVGWILSLFAGWVLTLIMPDRLLRIAATASQRTGWSLLLGLCSAPFLVIMIGLLVITVILIPLAFVLPILYFGALWTGQIATSYVLGSRILRRRVGQGSPLAPIAAGTLFVAMFFFVGALMSGPAGSFRTIALFLALLGALLIMGLSTIGVGAVLLSGLGVRPRGLSFEEASPGTVGTAPLSGAPPPPPAAATPPGAPGI</sequence>
<protein>
    <submittedName>
        <fullName evidence="3">Polymer-forming cytoskeletal protein</fullName>
    </submittedName>
</protein>
<feature type="transmembrane region" description="Helical" evidence="2">
    <location>
        <begin position="253"/>
        <end position="279"/>
    </location>
</feature>
<keyword evidence="2" id="KW-1133">Transmembrane helix</keyword>
<accession>A0A538SEM5</accession>
<evidence type="ECO:0000256" key="1">
    <source>
        <dbReference type="SAM" id="MobiDB-lite"/>
    </source>
</evidence>
<feature type="transmembrane region" description="Helical" evidence="2">
    <location>
        <begin position="347"/>
        <end position="372"/>
    </location>
</feature>
<keyword evidence="2" id="KW-0812">Transmembrane</keyword>
<feature type="compositionally biased region" description="Pro residues" evidence="1">
    <location>
        <begin position="399"/>
        <end position="416"/>
    </location>
</feature>
<keyword evidence="2" id="KW-0472">Membrane</keyword>
<feature type="region of interest" description="Disordered" evidence="1">
    <location>
        <begin position="388"/>
        <end position="416"/>
    </location>
</feature>
<comment type="caution">
    <text evidence="3">The sequence shown here is derived from an EMBL/GenBank/DDBJ whole genome shotgun (WGS) entry which is preliminary data.</text>
</comment>